<reference evidence="2" key="1">
    <citation type="submission" date="2018-11" db="EMBL/GenBank/DDBJ databases">
        <authorList>
            <consortium name="Pathogen Informatics"/>
        </authorList>
    </citation>
    <scope>NUCLEOTIDE SEQUENCE</scope>
</reference>
<protein>
    <submittedName>
        <fullName evidence="2">Uncharacterized protein</fullName>
    </submittedName>
</protein>
<keyword evidence="3" id="KW-1185">Reference proteome</keyword>
<evidence type="ECO:0000256" key="1">
    <source>
        <dbReference type="SAM" id="MobiDB-lite"/>
    </source>
</evidence>
<feature type="region of interest" description="Disordered" evidence="1">
    <location>
        <begin position="77"/>
        <end position="103"/>
    </location>
</feature>
<name>A0A3S5FEY7_9PLAT</name>
<evidence type="ECO:0000313" key="3">
    <source>
        <dbReference type="Proteomes" id="UP000784294"/>
    </source>
</evidence>
<gene>
    <name evidence="2" type="ORF">PXEA_LOCUS21763</name>
</gene>
<comment type="caution">
    <text evidence="2">The sequence shown here is derived from an EMBL/GenBank/DDBJ whole genome shotgun (WGS) entry which is preliminary data.</text>
</comment>
<organism evidence="2 3">
    <name type="scientific">Protopolystoma xenopodis</name>
    <dbReference type="NCBI Taxonomy" id="117903"/>
    <lineage>
        <taxon>Eukaryota</taxon>
        <taxon>Metazoa</taxon>
        <taxon>Spiralia</taxon>
        <taxon>Lophotrochozoa</taxon>
        <taxon>Platyhelminthes</taxon>
        <taxon>Monogenea</taxon>
        <taxon>Polyopisthocotylea</taxon>
        <taxon>Polystomatidea</taxon>
        <taxon>Polystomatidae</taxon>
        <taxon>Protopolystoma</taxon>
    </lineage>
</organism>
<feature type="compositionally biased region" description="Basic and acidic residues" evidence="1">
    <location>
        <begin position="92"/>
        <end position="103"/>
    </location>
</feature>
<dbReference type="EMBL" id="CAAALY010094126">
    <property type="protein sequence ID" value="VEL28323.1"/>
    <property type="molecule type" value="Genomic_DNA"/>
</dbReference>
<accession>A0A3S5FEY7</accession>
<sequence>MLVWPMLIGPTQLVGRVVLSRAEFSPTTTDATTVLISGHFEASWRRDRGRLFELARPPGSACPVSQLSSNRFVPPFSLGPEAGRQEAGAVDTRPDRCDAEAFG</sequence>
<evidence type="ECO:0000313" key="2">
    <source>
        <dbReference type="EMBL" id="VEL28323.1"/>
    </source>
</evidence>
<proteinExistence type="predicted"/>
<dbReference type="AlphaFoldDB" id="A0A3S5FEY7"/>
<dbReference type="Proteomes" id="UP000784294">
    <property type="component" value="Unassembled WGS sequence"/>
</dbReference>